<dbReference type="Proteomes" id="UP000774570">
    <property type="component" value="Unassembled WGS sequence"/>
</dbReference>
<dbReference type="CDD" id="cd06261">
    <property type="entry name" value="TM_PBP2"/>
    <property type="match status" value="1"/>
</dbReference>
<evidence type="ECO:0000313" key="9">
    <source>
        <dbReference type="EMBL" id="MBW8483586.1"/>
    </source>
</evidence>
<feature type="transmembrane region" description="Helical" evidence="7">
    <location>
        <begin position="163"/>
        <end position="186"/>
    </location>
</feature>
<keyword evidence="2 7" id="KW-0813">Transport</keyword>
<reference evidence="9 10" key="1">
    <citation type="submission" date="2021-07" db="EMBL/GenBank/DDBJ databases">
        <title>Actinomadura sp. PM05-2 isolated from lichen.</title>
        <authorList>
            <person name="Somphong A."/>
            <person name="Phongsopitanun W."/>
            <person name="Tanasupawat S."/>
            <person name="Peongsungnone V."/>
        </authorList>
    </citation>
    <scope>NUCLEOTIDE SEQUENCE [LARGE SCALE GENOMIC DNA]</scope>
    <source>
        <strain evidence="9 10">PM05-2</strain>
    </source>
</reference>
<dbReference type="InterPro" id="IPR010065">
    <property type="entry name" value="AA_ABC_transptr_permease_3TM"/>
</dbReference>
<dbReference type="InterPro" id="IPR035906">
    <property type="entry name" value="MetI-like_sf"/>
</dbReference>
<protein>
    <submittedName>
        <fullName evidence="9">Amino acid ABC transporter permease</fullName>
    </submittedName>
</protein>
<organism evidence="9 10">
    <name type="scientific">Actinomadura parmotrematis</name>
    <dbReference type="NCBI Taxonomy" id="2864039"/>
    <lineage>
        <taxon>Bacteria</taxon>
        <taxon>Bacillati</taxon>
        <taxon>Actinomycetota</taxon>
        <taxon>Actinomycetes</taxon>
        <taxon>Streptosporangiales</taxon>
        <taxon>Thermomonosporaceae</taxon>
        <taxon>Actinomadura</taxon>
    </lineage>
</organism>
<comment type="subcellular location">
    <subcellularLocation>
        <location evidence="1 7">Cell membrane</location>
        <topology evidence="1 7">Multi-pass membrane protein</topology>
    </subcellularLocation>
</comment>
<evidence type="ECO:0000256" key="1">
    <source>
        <dbReference type="ARBA" id="ARBA00004651"/>
    </source>
</evidence>
<keyword evidence="3" id="KW-1003">Cell membrane</keyword>
<dbReference type="InterPro" id="IPR000515">
    <property type="entry name" value="MetI-like"/>
</dbReference>
<keyword evidence="6 7" id="KW-0472">Membrane</keyword>
<feature type="transmembrane region" description="Helical" evidence="7">
    <location>
        <begin position="261"/>
        <end position="286"/>
    </location>
</feature>
<name>A0ABS7FTE8_9ACTN</name>
<feature type="transmembrane region" description="Helical" evidence="7">
    <location>
        <begin position="38"/>
        <end position="60"/>
    </location>
</feature>
<keyword evidence="4 7" id="KW-0812">Transmembrane</keyword>
<sequence>MSTAAPVPAARRPAPKRRAAEPSVLFDAPGPRARRRNALLTVVGSLVILGILAAIVWRLADKDQFAGKLWSPFLKGSTWTKYILPGLGHTLSAALVAAVLALAFGILFGIGRMSDHAWLRVPSAVVIEFFRAIPLLLLMYFVFSGPATISDGLNREPPHVTEFMAVVVGLMLYNGSVLAEIFRAGIQSLPRGQSEAAYALGLRKNAVMRLILVPQAVTVMLPAIISQLVVLLKDTALGYIIGYTELLNYGFKQIPANYGNLLPAAIVIAVIYIGLNMTISAVATWLERRLRHSRKRAAGTVDTTATQLPGGAATGAD</sequence>
<accession>A0ABS7FTE8</accession>
<evidence type="ECO:0000256" key="3">
    <source>
        <dbReference type="ARBA" id="ARBA00022475"/>
    </source>
</evidence>
<feature type="domain" description="ABC transmembrane type-1" evidence="8">
    <location>
        <begin position="87"/>
        <end position="279"/>
    </location>
</feature>
<evidence type="ECO:0000256" key="5">
    <source>
        <dbReference type="ARBA" id="ARBA00022989"/>
    </source>
</evidence>
<dbReference type="PROSITE" id="PS50928">
    <property type="entry name" value="ABC_TM1"/>
    <property type="match status" value="1"/>
</dbReference>
<evidence type="ECO:0000256" key="7">
    <source>
        <dbReference type="RuleBase" id="RU363032"/>
    </source>
</evidence>
<dbReference type="EMBL" id="JAIBOA010000008">
    <property type="protein sequence ID" value="MBW8483586.1"/>
    <property type="molecule type" value="Genomic_DNA"/>
</dbReference>
<dbReference type="RefSeq" id="WP_220166812.1">
    <property type="nucleotide sequence ID" value="NZ_JAIBOA010000008.1"/>
</dbReference>
<evidence type="ECO:0000313" key="10">
    <source>
        <dbReference type="Proteomes" id="UP000774570"/>
    </source>
</evidence>
<dbReference type="PANTHER" id="PTHR30614:SF21">
    <property type="entry name" value="AMINO ACID ABC TRANSPORTER PERMEASE"/>
    <property type="match status" value="1"/>
</dbReference>
<feature type="transmembrane region" description="Helical" evidence="7">
    <location>
        <begin position="207"/>
        <end position="230"/>
    </location>
</feature>
<feature type="transmembrane region" description="Helical" evidence="7">
    <location>
        <begin position="91"/>
        <end position="111"/>
    </location>
</feature>
<dbReference type="InterPro" id="IPR043429">
    <property type="entry name" value="ArtM/GltK/GlnP/TcyL/YhdX-like"/>
</dbReference>
<feature type="transmembrane region" description="Helical" evidence="7">
    <location>
        <begin position="123"/>
        <end position="143"/>
    </location>
</feature>
<comment type="similarity">
    <text evidence="7">Belongs to the binding-protein-dependent transport system permease family.</text>
</comment>
<evidence type="ECO:0000256" key="6">
    <source>
        <dbReference type="ARBA" id="ARBA00023136"/>
    </source>
</evidence>
<evidence type="ECO:0000259" key="8">
    <source>
        <dbReference type="PROSITE" id="PS50928"/>
    </source>
</evidence>
<keyword evidence="5 7" id="KW-1133">Transmembrane helix</keyword>
<gene>
    <name evidence="9" type="ORF">K1Y72_14460</name>
</gene>
<evidence type="ECO:0000256" key="2">
    <source>
        <dbReference type="ARBA" id="ARBA00022448"/>
    </source>
</evidence>
<keyword evidence="10" id="KW-1185">Reference proteome</keyword>
<dbReference type="NCBIfam" id="TIGR01726">
    <property type="entry name" value="HEQRo_perm_3TM"/>
    <property type="match status" value="1"/>
</dbReference>
<evidence type="ECO:0000256" key="4">
    <source>
        <dbReference type="ARBA" id="ARBA00022692"/>
    </source>
</evidence>
<dbReference type="SUPFAM" id="SSF161098">
    <property type="entry name" value="MetI-like"/>
    <property type="match status" value="1"/>
</dbReference>
<dbReference type="PANTHER" id="PTHR30614">
    <property type="entry name" value="MEMBRANE COMPONENT OF AMINO ACID ABC TRANSPORTER"/>
    <property type="match status" value="1"/>
</dbReference>
<dbReference type="Gene3D" id="1.10.3720.10">
    <property type="entry name" value="MetI-like"/>
    <property type="match status" value="1"/>
</dbReference>
<proteinExistence type="inferred from homology"/>
<dbReference type="Pfam" id="PF00528">
    <property type="entry name" value="BPD_transp_1"/>
    <property type="match status" value="1"/>
</dbReference>
<comment type="caution">
    <text evidence="9">The sequence shown here is derived from an EMBL/GenBank/DDBJ whole genome shotgun (WGS) entry which is preliminary data.</text>
</comment>